<dbReference type="EMBL" id="CP058952">
    <property type="protein sequence ID" value="QLI81581.1"/>
    <property type="molecule type" value="Genomic_DNA"/>
</dbReference>
<dbReference type="RefSeq" id="WP_180305692.1">
    <property type="nucleotide sequence ID" value="NZ_CP058952.1"/>
</dbReference>
<dbReference type="Gene3D" id="1.25.40.10">
    <property type="entry name" value="Tetratricopeptide repeat domain"/>
    <property type="match status" value="2"/>
</dbReference>
<evidence type="ECO:0000256" key="4">
    <source>
        <dbReference type="ARBA" id="ARBA00022803"/>
    </source>
</evidence>
<keyword evidence="2" id="KW-0963">Cytoplasm</keyword>
<dbReference type="InterPro" id="IPR011990">
    <property type="entry name" value="TPR-like_helical_dom_sf"/>
</dbReference>
<dbReference type="InterPro" id="IPR019734">
    <property type="entry name" value="TPR_rpt"/>
</dbReference>
<dbReference type="Proteomes" id="UP000510822">
    <property type="component" value="Chromosome"/>
</dbReference>
<dbReference type="PANTHER" id="PTHR46630:SF1">
    <property type="entry name" value="TETRATRICOPEPTIDE REPEAT PROTEIN 29"/>
    <property type="match status" value="1"/>
</dbReference>
<dbReference type="GO" id="GO:0005737">
    <property type="term" value="C:cytoplasm"/>
    <property type="evidence" value="ECO:0007669"/>
    <property type="project" value="UniProtKB-SubCell"/>
</dbReference>
<reference evidence="6 7" key="1">
    <citation type="journal article" date="2016" name="Int. J. Syst. Evol. Microbiol.">
        <title>Chitinibacter fontanus sp. nov., isolated from a spring.</title>
        <authorList>
            <person name="Sheu S.Y."/>
            <person name="Li Y.S."/>
            <person name="Young C.C."/>
            <person name="Chen W.M."/>
        </authorList>
    </citation>
    <scope>NUCLEOTIDE SEQUENCE [LARGE SCALE GENOMIC DNA]</scope>
    <source>
        <strain evidence="6 7">STM-7</strain>
    </source>
</reference>
<dbReference type="AlphaFoldDB" id="A0A7D5Z3G3"/>
<keyword evidence="4" id="KW-0802">TPR repeat</keyword>
<dbReference type="KEGG" id="cfon:HZU75_08575"/>
<evidence type="ECO:0000256" key="2">
    <source>
        <dbReference type="ARBA" id="ARBA00022490"/>
    </source>
</evidence>
<name>A0A7D5Z3G3_9NEIS</name>
<evidence type="ECO:0000256" key="3">
    <source>
        <dbReference type="ARBA" id="ARBA00022737"/>
    </source>
</evidence>
<comment type="similarity">
    <text evidence="5">Belongs to the Rap family.</text>
</comment>
<dbReference type="PANTHER" id="PTHR46630">
    <property type="entry name" value="TETRATRICOPEPTIDE REPEAT PROTEIN 29"/>
    <property type="match status" value="1"/>
</dbReference>
<dbReference type="Pfam" id="PF14938">
    <property type="entry name" value="SNAP"/>
    <property type="match status" value="1"/>
</dbReference>
<organism evidence="6 7">
    <name type="scientific">Chitinibacter fontanus</name>
    <dbReference type="NCBI Taxonomy" id="1737446"/>
    <lineage>
        <taxon>Bacteria</taxon>
        <taxon>Pseudomonadati</taxon>
        <taxon>Pseudomonadota</taxon>
        <taxon>Betaproteobacteria</taxon>
        <taxon>Neisseriales</taxon>
        <taxon>Chitinibacteraceae</taxon>
        <taxon>Chitinibacter</taxon>
    </lineage>
</organism>
<comment type="subcellular location">
    <subcellularLocation>
        <location evidence="1">Cytoplasm</location>
    </subcellularLocation>
</comment>
<evidence type="ECO:0000256" key="1">
    <source>
        <dbReference type="ARBA" id="ARBA00004496"/>
    </source>
</evidence>
<protein>
    <submittedName>
        <fullName evidence="6">Uncharacterized protein</fullName>
    </submittedName>
</protein>
<dbReference type="SUPFAM" id="SSF48452">
    <property type="entry name" value="TPR-like"/>
    <property type="match status" value="3"/>
</dbReference>
<gene>
    <name evidence="6" type="ORF">HZU75_08575</name>
</gene>
<sequence>MSTIISEQAYFEAEYASTLALLAQNLQQAQQAAQQLCKWARQSKNLEWLGLSLRVLAKCQKALGQPNEAIASLQASIRHYKRHKLMPQAMQSYDELANLLHEQLAYYPALDAWLQSLEVATVLQASYGCIRAYLGIGKVHFAFGDYRKAMHFHQIAHNLSQPLQDKALECELNLNLAADAYRLGKYQEALSALEQISAHLPAGQKQPEWEAEVLTYNGLIQMHFEHFSEAQELLSQAYLLFRKHHLIAGQGQVMLALATCFAALQQADLAEECLQEAARLSDEHQLLPLAIESHTQLAKLYLDTGQYQAALSHRKRLHELVAGQHDQRGFPMQLSNQTKARLRRIERELETRKSILRLQSYVA</sequence>
<evidence type="ECO:0000313" key="6">
    <source>
        <dbReference type="EMBL" id="QLI81581.1"/>
    </source>
</evidence>
<dbReference type="InterPro" id="IPR051476">
    <property type="entry name" value="Bac_ResReg_Asp_Phosphatase"/>
</dbReference>
<evidence type="ECO:0000256" key="5">
    <source>
        <dbReference type="ARBA" id="ARBA00038253"/>
    </source>
</evidence>
<evidence type="ECO:0000313" key="7">
    <source>
        <dbReference type="Proteomes" id="UP000510822"/>
    </source>
</evidence>
<proteinExistence type="inferred from homology"/>
<keyword evidence="7" id="KW-1185">Reference proteome</keyword>
<keyword evidence="3" id="KW-0677">Repeat</keyword>
<dbReference type="SMART" id="SM00028">
    <property type="entry name" value="TPR"/>
    <property type="match status" value="6"/>
</dbReference>
<accession>A0A7D5Z3G3</accession>